<proteinExistence type="predicted"/>
<reference evidence="1 2" key="1">
    <citation type="journal article" date="2015" name="Parasit. Vectors">
        <title>Draft genome of the scabies mite.</title>
        <authorList>
            <person name="Rider S.D.Jr."/>
            <person name="Morgan M.S."/>
            <person name="Arlian L.G."/>
        </authorList>
    </citation>
    <scope>NUCLEOTIDE SEQUENCE [LARGE SCALE GENOMIC DNA]</scope>
    <source>
        <strain evidence="1">Arlian Lab</strain>
    </source>
</reference>
<dbReference type="EMBL" id="JXLN01001839">
    <property type="protein sequence ID" value="KPM02407.1"/>
    <property type="molecule type" value="Genomic_DNA"/>
</dbReference>
<sequence>MPHSLCGCADTCPRPPPHTLCPRAAEKHVLSYDVVPLPPGCIQLAVPWFLGVGCRTPPGGCLDMAVAGSGADKG</sequence>
<organism evidence="1 2">
    <name type="scientific">Sarcoptes scabiei</name>
    <name type="common">Itch mite</name>
    <name type="synonym">Acarus scabiei</name>
    <dbReference type="NCBI Taxonomy" id="52283"/>
    <lineage>
        <taxon>Eukaryota</taxon>
        <taxon>Metazoa</taxon>
        <taxon>Ecdysozoa</taxon>
        <taxon>Arthropoda</taxon>
        <taxon>Chelicerata</taxon>
        <taxon>Arachnida</taxon>
        <taxon>Acari</taxon>
        <taxon>Acariformes</taxon>
        <taxon>Sarcoptiformes</taxon>
        <taxon>Astigmata</taxon>
        <taxon>Psoroptidia</taxon>
        <taxon>Sarcoptoidea</taxon>
        <taxon>Sarcoptidae</taxon>
        <taxon>Sarcoptinae</taxon>
        <taxon>Sarcoptes</taxon>
    </lineage>
</organism>
<dbReference type="VEuPathDB" id="VectorBase:SSCA009493"/>
<dbReference type="Proteomes" id="UP000616769">
    <property type="component" value="Unassembled WGS sequence"/>
</dbReference>
<gene>
    <name evidence="1" type="ORF">QR98_0008200</name>
</gene>
<dbReference type="AlphaFoldDB" id="A0A131ZUF5"/>
<evidence type="ECO:0000313" key="2">
    <source>
        <dbReference type="Proteomes" id="UP000616769"/>
    </source>
</evidence>
<comment type="caution">
    <text evidence="1">The sequence shown here is derived from an EMBL/GenBank/DDBJ whole genome shotgun (WGS) entry which is preliminary data.</text>
</comment>
<evidence type="ECO:0000313" key="1">
    <source>
        <dbReference type="EMBL" id="KPM02407.1"/>
    </source>
</evidence>
<accession>A0A131ZUF5</accession>
<protein>
    <submittedName>
        <fullName evidence="1">Uncharacterized protein</fullName>
    </submittedName>
</protein>
<name>A0A131ZUF5_SARSC</name>